<evidence type="ECO:0000313" key="2">
    <source>
        <dbReference type="EMBL" id="OZI73743.1"/>
    </source>
</evidence>
<dbReference type="GO" id="GO:0008556">
    <property type="term" value="F:P-type potassium transmembrane transporter activity"/>
    <property type="evidence" value="ECO:0007669"/>
    <property type="project" value="InterPro"/>
</dbReference>
<organism evidence="2 3">
    <name type="scientific">Bordetella genomosp. 2</name>
    <dbReference type="NCBI Taxonomy" id="1983456"/>
    <lineage>
        <taxon>Bacteria</taxon>
        <taxon>Pseudomonadati</taxon>
        <taxon>Pseudomonadota</taxon>
        <taxon>Betaproteobacteria</taxon>
        <taxon>Burkholderiales</taxon>
        <taxon>Alcaligenaceae</taxon>
        <taxon>Bordetella</taxon>
    </lineage>
</organism>
<accession>A0A261VKP1</accession>
<dbReference type="Proteomes" id="UP000215633">
    <property type="component" value="Unassembled WGS sequence"/>
</dbReference>
<gene>
    <name evidence="2" type="ORF">CAL24_18025</name>
</gene>
<proteinExistence type="predicted"/>
<name>A0A261VKP1_9BORD</name>
<comment type="caution">
    <text evidence="2">The sequence shown here is derived from an EMBL/GenBank/DDBJ whole genome shotgun (WGS) entry which is preliminary data.</text>
</comment>
<keyword evidence="1" id="KW-1133">Transmembrane helix</keyword>
<keyword evidence="1" id="KW-0812">Transmembrane</keyword>
<evidence type="ECO:0000313" key="3">
    <source>
        <dbReference type="Proteomes" id="UP000215633"/>
    </source>
</evidence>
<protein>
    <submittedName>
        <fullName evidence="2">Potassium-transporting ATPase subunit F</fullName>
    </submittedName>
</protein>
<dbReference type="EMBL" id="NEVT01000007">
    <property type="protein sequence ID" value="OZI73743.1"/>
    <property type="molecule type" value="Genomic_DNA"/>
</dbReference>
<dbReference type="AlphaFoldDB" id="A0A261VKP1"/>
<dbReference type="Pfam" id="PF09604">
    <property type="entry name" value="Potass_KdpF"/>
    <property type="match status" value="1"/>
</dbReference>
<sequence length="130" mass="14210">MVRDGQGPGAASLASSGRRGPRRAAAFLYLLYTRPAKLYPVFIPVSLICLACAATASGCRARRSFREKKRGSRLPRRLRGHGRPGGGPAAVLRLAETRRARMIGFYWLAGALAAFLFAYLLVALFKPEKF</sequence>
<evidence type="ECO:0000256" key="1">
    <source>
        <dbReference type="SAM" id="Phobius"/>
    </source>
</evidence>
<feature type="transmembrane region" description="Helical" evidence="1">
    <location>
        <begin position="103"/>
        <end position="125"/>
    </location>
</feature>
<keyword evidence="1" id="KW-0472">Membrane</keyword>
<dbReference type="NCBIfam" id="TIGR02115">
    <property type="entry name" value="potass_kdpF"/>
    <property type="match status" value="1"/>
</dbReference>
<dbReference type="InterPro" id="IPR011726">
    <property type="entry name" value="KdpF"/>
</dbReference>
<keyword evidence="3" id="KW-1185">Reference proteome</keyword>
<feature type="transmembrane region" description="Helical" evidence="1">
    <location>
        <begin position="38"/>
        <end position="59"/>
    </location>
</feature>
<reference evidence="3" key="1">
    <citation type="submission" date="2017-05" db="EMBL/GenBank/DDBJ databases">
        <title>Complete and WGS of Bordetella genogroups.</title>
        <authorList>
            <person name="Spilker T."/>
            <person name="Lipuma J."/>
        </authorList>
    </citation>
    <scope>NUCLEOTIDE SEQUENCE [LARGE SCALE GENOMIC DNA]</scope>
    <source>
        <strain evidence="3">AU8256</strain>
    </source>
</reference>
<dbReference type="GO" id="GO:0005886">
    <property type="term" value="C:plasma membrane"/>
    <property type="evidence" value="ECO:0007669"/>
    <property type="project" value="InterPro"/>
</dbReference>